<feature type="non-terminal residue" evidence="1">
    <location>
        <position position="142"/>
    </location>
</feature>
<protein>
    <submittedName>
        <fullName evidence="1">Uncharacterized protein</fullName>
    </submittedName>
</protein>
<evidence type="ECO:0000313" key="1">
    <source>
        <dbReference type="EMBL" id="KAH8980242.1"/>
    </source>
</evidence>
<gene>
    <name evidence="1" type="ORF">EDB92DRAFT_1805851</name>
</gene>
<evidence type="ECO:0000313" key="2">
    <source>
        <dbReference type="Proteomes" id="UP001201163"/>
    </source>
</evidence>
<keyword evidence="2" id="KW-1185">Reference proteome</keyword>
<organism evidence="1 2">
    <name type="scientific">Lactarius akahatsu</name>
    <dbReference type="NCBI Taxonomy" id="416441"/>
    <lineage>
        <taxon>Eukaryota</taxon>
        <taxon>Fungi</taxon>
        <taxon>Dikarya</taxon>
        <taxon>Basidiomycota</taxon>
        <taxon>Agaricomycotina</taxon>
        <taxon>Agaricomycetes</taxon>
        <taxon>Russulales</taxon>
        <taxon>Russulaceae</taxon>
        <taxon>Lactarius</taxon>
    </lineage>
</organism>
<dbReference type="Proteomes" id="UP001201163">
    <property type="component" value="Unassembled WGS sequence"/>
</dbReference>
<accession>A0AAD4LBL6</accession>
<reference evidence="1" key="1">
    <citation type="submission" date="2022-01" db="EMBL/GenBank/DDBJ databases">
        <title>Comparative genomics reveals a dynamic genome evolution in the ectomycorrhizal milk-cap (Lactarius) mushrooms.</title>
        <authorList>
            <consortium name="DOE Joint Genome Institute"/>
            <person name="Lebreton A."/>
            <person name="Tang N."/>
            <person name="Kuo A."/>
            <person name="LaButti K."/>
            <person name="Drula E."/>
            <person name="Barry K."/>
            <person name="Clum A."/>
            <person name="Lipzen A."/>
            <person name="Mousain D."/>
            <person name="Ng V."/>
            <person name="Wang R."/>
            <person name="Wang X."/>
            <person name="Dai Y."/>
            <person name="Henrissat B."/>
            <person name="Grigoriev I.V."/>
            <person name="Guerin-Laguette A."/>
            <person name="Yu F."/>
            <person name="Martin F.M."/>
        </authorList>
    </citation>
    <scope>NUCLEOTIDE SEQUENCE</scope>
    <source>
        <strain evidence="1">QP</strain>
    </source>
</reference>
<name>A0AAD4LBL6_9AGAM</name>
<dbReference type="EMBL" id="JAKELL010000141">
    <property type="protein sequence ID" value="KAH8980242.1"/>
    <property type="molecule type" value="Genomic_DNA"/>
</dbReference>
<sequence length="142" mass="15624">FHGKAIALDIRAHYAPFASLFVIHEPHVRGFNPFQPIITPTIPAQILWQDWIMSSGLLDENLGFKHDGLPSDDTFFYTSTSGAHASTGEVTLDSELSNDAVAKILAATYAQPSWKACELENAGWNSTADENTKKYLDITGTR</sequence>
<comment type="caution">
    <text evidence="1">The sequence shown here is derived from an EMBL/GenBank/DDBJ whole genome shotgun (WGS) entry which is preliminary data.</text>
</comment>
<proteinExistence type="predicted"/>
<dbReference type="AlphaFoldDB" id="A0AAD4LBL6"/>